<sequence>MKILTNKKVYYVFCPDDPTVLVAMDIKLTDSNTITWLDTVKERSMTIERVAENVEDRFVFDRSQKEGGGTYTFVPMTLAIYNDGVKSHLLSPGDFESEEKMIEAFEKTRSNIW</sequence>
<protein>
    <submittedName>
        <fullName evidence="1">Uncharacterized protein</fullName>
    </submittedName>
</protein>
<accession>A0A0G1KE95</accession>
<dbReference type="AlphaFoldDB" id="A0A0G1KE95"/>
<reference evidence="1 2" key="1">
    <citation type="journal article" date="2015" name="Nature">
        <title>rRNA introns, odd ribosomes, and small enigmatic genomes across a large radiation of phyla.</title>
        <authorList>
            <person name="Brown C.T."/>
            <person name="Hug L.A."/>
            <person name="Thomas B.C."/>
            <person name="Sharon I."/>
            <person name="Castelle C.J."/>
            <person name="Singh A."/>
            <person name="Wilkins M.J."/>
            <person name="Williams K.H."/>
            <person name="Banfield J.F."/>
        </authorList>
    </citation>
    <scope>NUCLEOTIDE SEQUENCE [LARGE SCALE GENOMIC DNA]</scope>
</reference>
<evidence type="ECO:0000313" key="2">
    <source>
        <dbReference type="Proteomes" id="UP000034032"/>
    </source>
</evidence>
<dbReference type="EMBL" id="LCJR01000013">
    <property type="protein sequence ID" value="KKT81885.1"/>
    <property type="molecule type" value="Genomic_DNA"/>
</dbReference>
<proteinExistence type="predicted"/>
<gene>
    <name evidence="1" type="ORF">UW79_C0013G0012</name>
</gene>
<organism evidence="1 2">
    <name type="scientific">Candidatus Yanofskybacteria bacterium GW2011_GWA2_44_9</name>
    <dbReference type="NCBI Taxonomy" id="1619025"/>
    <lineage>
        <taxon>Bacteria</taxon>
        <taxon>Candidatus Yanofskyibacteriota</taxon>
    </lineage>
</organism>
<comment type="caution">
    <text evidence="1">The sequence shown here is derived from an EMBL/GenBank/DDBJ whole genome shotgun (WGS) entry which is preliminary data.</text>
</comment>
<dbReference type="Proteomes" id="UP000034032">
    <property type="component" value="Unassembled WGS sequence"/>
</dbReference>
<evidence type="ECO:0000313" key="1">
    <source>
        <dbReference type="EMBL" id="KKT81885.1"/>
    </source>
</evidence>
<name>A0A0G1KE95_9BACT</name>